<dbReference type="Pfam" id="PF21993">
    <property type="entry name" value="TetR_C_13_2"/>
    <property type="match status" value="1"/>
</dbReference>
<dbReference type="PANTHER" id="PTHR47506">
    <property type="entry name" value="TRANSCRIPTIONAL REGULATORY PROTEIN"/>
    <property type="match status" value="1"/>
</dbReference>
<protein>
    <submittedName>
        <fullName evidence="6">TetR family transcriptional regulator</fullName>
    </submittedName>
</protein>
<dbReference type="InterPro" id="IPR036271">
    <property type="entry name" value="Tet_transcr_reg_TetR-rel_C_sf"/>
</dbReference>
<reference evidence="6 7" key="1">
    <citation type="submission" date="2018-05" db="EMBL/GenBank/DDBJ databases">
        <title>Genomic Encyclopedia of Type Strains, Phase IV (KMG-IV): sequencing the most valuable type-strain genomes for metagenomic binning, comparative biology and taxonomic classification.</title>
        <authorList>
            <person name="Goeker M."/>
        </authorList>
    </citation>
    <scope>NUCLEOTIDE SEQUENCE [LARGE SCALE GENOMIC DNA]</scope>
    <source>
        <strain evidence="6 7">JC118</strain>
    </source>
</reference>
<feature type="DNA-binding region" description="H-T-H motif" evidence="4">
    <location>
        <begin position="28"/>
        <end position="47"/>
    </location>
</feature>
<dbReference type="Gene3D" id="1.10.357.10">
    <property type="entry name" value="Tetracycline Repressor, domain 2"/>
    <property type="match status" value="1"/>
</dbReference>
<proteinExistence type="predicted"/>
<dbReference type="PRINTS" id="PR00455">
    <property type="entry name" value="HTHTETR"/>
</dbReference>
<dbReference type="GO" id="GO:0003677">
    <property type="term" value="F:DNA binding"/>
    <property type="evidence" value="ECO:0007669"/>
    <property type="project" value="UniProtKB-UniRule"/>
</dbReference>
<dbReference type="AlphaFoldDB" id="A0A318KTZ4"/>
<keyword evidence="1" id="KW-0805">Transcription regulation</keyword>
<feature type="domain" description="HTH tetR-type" evidence="5">
    <location>
        <begin position="5"/>
        <end position="65"/>
    </location>
</feature>
<gene>
    <name evidence="6" type="ORF">DES51_104107</name>
</gene>
<dbReference type="SUPFAM" id="SSF48498">
    <property type="entry name" value="Tetracyclin repressor-like, C-terminal domain"/>
    <property type="match status" value="1"/>
</dbReference>
<evidence type="ECO:0000259" key="5">
    <source>
        <dbReference type="PROSITE" id="PS50977"/>
    </source>
</evidence>
<evidence type="ECO:0000256" key="4">
    <source>
        <dbReference type="PROSITE-ProRule" id="PRU00335"/>
    </source>
</evidence>
<comment type="caution">
    <text evidence="6">The sequence shown here is derived from an EMBL/GenBank/DDBJ whole genome shotgun (WGS) entry which is preliminary data.</text>
</comment>
<dbReference type="InterPro" id="IPR054156">
    <property type="entry name" value="YxaF_TetR_C"/>
</dbReference>
<evidence type="ECO:0000256" key="1">
    <source>
        <dbReference type="ARBA" id="ARBA00023015"/>
    </source>
</evidence>
<keyword evidence="3" id="KW-0804">Transcription</keyword>
<dbReference type="EMBL" id="QJKH01000004">
    <property type="protein sequence ID" value="PXX80102.1"/>
    <property type="molecule type" value="Genomic_DNA"/>
</dbReference>
<accession>A0A318KTZ4</accession>
<dbReference type="InterPro" id="IPR001647">
    <property type="entry name" value="HTH_TetR"/>
</dbReference>
<dbReference type="PROSITE" id="PS50977">
    <property type="entry name" value="HTH_TETR_2"/>
    <property type="match status" value="1"/>
</dbReference>
<organism evidence="6 7">
    <name type="scientific">Dielma fastidiosa</name>
    <dbReference type="NCBI Taxonomy" id="1034346"/>
    <lineage>
        <taxon>Bacteria</taxon>
        <taxon>Bacillati</taxon>
        <taxon>Bacillota</taxon>
        <taxon>Erysipelotrichia</taxon>
        <taxon>Erysipelotrichales</taxon>
        <taxon>Erysipelotrichaceae</taxon>
        <taxon>Dielma</taxon>
    </lineage>
</organism>
<keyword evidence="7" id="KW-1185">Reference proteome</keyword>
<dbReference type="Pfam" id="PF00440">
    <property type="entry name" value="TetR_N"/>
    <property type="match status" value="1"/>
</dbReference>
<dbReference type="RefSeq" id="WP_022937905.1">
    <property type="nucleotide sequence ID" value="NZ_CABKRQ010000004.1"/>
</dbReference>
<dbReference type="Proteomes" id="UP000247612">
    <property type="component" value="Unassembled WGS sequence"/>
</dbReference>
<evidence type="ECO:0000313" key="6">
    <source>
        <dbReference type="EMBL" id="PXX80102.1"/>
    </source>
</evidence>
<dbReference type="InterPro" id="IPR009057">
    <property type="entry name" value="Homeodomain-like_sf"/>
</dbReference>
<name>A0A318KTZ4_9FIRM</name>
<evidence type="ECO:0000256" key="2">
    <source>
        <dbReference type="ARBA" id="ARBA00023125"/>
    </source>
</evidence>
<evidence type="ECO:0000313" key="7">
    <source>
        <dbReference type="Proteomes" id="UP000247612"/>
    </source>
</evidence>
<dbReference type="STRING" id="1034346.GCA_000313565_01601"/>
<sequence>MNHSAEKREMILEKASTLFSQKGYFGVGINEIVSACDIPKGSFYHYFPGGKNQLAVAVVHDAYDKMEMGIRKNIFSVSDNAVEVFCWMAECLARDIENGREGLKSLIITFMGIEATYISEELDEASKEVYRKWEVLYREKLMACGYDEMHADQYSKMLLTLIHGNLISCWISKDSTNLRNIKNLLPNLLPDEN</sequence>
<evidence type="ECO:0000256" key="3">
    <source>
        <dbReference type="ARBA" id="ARBA00023163"/>
    </source>
</evidence>
<dbReference type="OrthoDB" id="9810023at2"/>
<dbReference type="PANTHER" id="PTHR47506:SF3">
    <property type="entry name" value="HTH-TYPE TRANSCRIPTIONAL REGULATOR LMRA"/>
    <property type="match status" value="1"/>
</dbReference>
<dbReference type="SUPFAM" id="SSF46689">
    <property type="entry name" value="Homeodomain-like"/>
    <property type="match status" value="1"/>
</dbReference>
<keyword evidence="2 4" id="KW-0238">DNA-binding</keyword>